<feature type="compositionally biased region" description="Low complexity" evidence="6">
    <location>
        <begin position="717"/>
        <end position="728"/>
    </location>
</feature>
<keyword evidence="4 5" id="KW-0443">Lipid metabolism</keyword>
<evidence type="ECO:0000256" key="6">
    <source>
        <dbReference type="SAM" id="MobiDB-lite"/>
    </source>
</evidence>
<feature type="region of interest" description="Disordered" evidence="6">
    <location>
        <begin position="31"/>
        <end position="74"/>
    </location>
</feature>
<feature type="domain" description="PNPLA" evidence="8">
    <location>
        <begin position="306"/>
        <end position="498"/>
    </location>
</feature>
<dbReference type="RefSeq" id="XP_052942794.1">
    <property type="nucleotide sequence ID" value="XM_053091085.1"/>
</dbReference>
<evidence type="ECO:0000256" key="1">
    <source>
        <dbReference type="ARBA" id="ARBA00006104"/>
    </source>
</evidence>
<feature type="compositionally biased region" description="Low complexity" evidence="6">
    <location>
        <begin position="790"/>
        <end position="802"/>
    </location>
</feature>
<dbReference type="PANTHER" id="PTHR14226:SF66">
    <property type="entry name" value="TRIACYLGLYCEROL LIPASE PTL2"/>
    <property type="match status" value="1"/>
</dbReference>
<dbReference type="GeneID" id="77730290"/>
<dbReference type="SUPFAM" id="SSF52151">
    <property type="entry name" value="FabD/lysophospholipase-like"/>
    <property type="match status" value="1"/>
</dbReference>
<comment type="caution">
    <text evidence="9">The sequence shown here is derived from an EMBL/GenBank/DDBJ whole genome shotgun (WGS) entry which is preliminary data.</text>
</comment>
<evidence type="ECO:0000313" key="9">
    <source>
        <dbReference type="EMBL" id="KAI9633017.1"/>
    </source>
</evidence>
<dbReference type="Pfam" id="PF01734">
    <property type="entry name" value="Patatin"/>
    <property type="match status" value="1"/>
</dbReference>
<keyword evidence="3 5" id="KW-0442">Lipid degradation</keyword>
<feature type="compositionally biased region" description="Low complexity" evidence="6">
    <location>
        <begin position="856"/>
        <end position="872"/>
    </location>
</feature>
<dbReference type="Proteomes" id="UP001164286">
    <property type="component" value="Unassembled WGS sequence"/>
</dbReference>
<dbReference type="InterPro" id="IPR002641">
    <property type="entry name" value="PNPLA_dom"/>
</dbReference>
<dbReference type="GO" id="GO:0016042">
    <property type="term" value="P:lipid catabolic process"/>
    <property type="evidence" value="ECO:0007669"/>
    <property type="project" value="UniProtKB-UniRule"/>
</dbReference>
<evidence type="ECO:0000256" key="3">
    <source>
        <dbReference type="ARBA" id="ARBA00022963"/>
    </source>
</evidence>
<evidence type="ECO:0000256" key="5">
    <source>
        <dbReference type="PROSITE-ProRule" id="PRU01161"/>
    </source>
</evidence>
<dbReference type="GO" id="GO:0006641">
    <property type="term" value="P:triglyceride metabolic process"/>
    <property type="evidence" value="ECO:0007669"/>
    <property type="project" value="UniProtKB-ARBA"/>
</dbReference>
<name>A0AA38H1R1_9TREE</name>
<reference evidence="9" key="1">
    <citation type="journal article" date="2022" name="G3 (Bethesda)">
        <title>High quality genome of the basidiomycete yeast Dioszegia hungarica PDD-24b-2 isolated from cloud water.</title>
        <authorList>
            <person name="Jarrige D."/>
            <person name="Haridas S."/>
            <person name="Bleykasten-Grosshans C."/>
            <person name="Joly M."/>
            <person name="Nadalig T."/>
            <person name="Sancelme M."/>
            <person name="Vuilleumier S."/>
            <person name="Grigoriev I.V."/>
            <person name="Amato P."/>
            <person name="Bringel F."/>
        </authorList>
    </citation>
    <scope>NUCLEOTIDE SEQUENCE</scope>
    <source>
        <strain evidence="9">PDD-24b-2</strain>
    </source>
</reference>
<feature type="region of interest" description="Disordered" evidence="6">
    <location>
        <begin position="826"/>
        <end position="974"/>
    </location>
</feature>
<protein>
    <submittedName>
        <fullName evidence="9">Triacylglycerol lipase</fullName>
    </submittedName>
</protein>
<dbReference type="PROSITE" id="PS51635">
    <property type="entry name" value="PNPLA"/>
    <property type="match status" value="1"/>
</dbReference>
<dbReference type="CDD" id="cd07232">
    <property type="entry name" value="Pat_PLPL"/>
    <property type="match status" value="1"/>
</dbReference>
<feature type="compositionally biased region" description="Polar residues" evidence="6">
    <location>
        <begin position="965"/>
        <end position="974"/>
    </location>
</feature>
<dbReference type="AlphaFoldDB" id="A0AA38H1R1"/>
<feature type="compositionally biased region" description="Low complexity" evidence="6">
    <location>
        <begin position="826"/>
        <end position="848"/>
    </location>
</feature>
<evidence type="ECO:0000256" key="7">
    <source>
        <dbReference type="SAM" id="Phobius"/>
    </source>
</evidence>
<accession>A0AA38H1R1</accession>
<feature type="compositionally biased region" description="Acidic residues" evidence="6">
    <location>
        <begin position="763"/>
        <end position="780"/>
    </location>
</feature>
<keyword evidence="7" id="KW-0812">Transmembrane</keyword>
<feature type="active site" description="Nucleophile" evidence="5">
    <location>
        <position position="339"/>
    </location>
</feature>
<organism evidence="9 10">
    <name type="scientific">Dioszegia hungarica</name>
    <dbReference type="NCBI Taxonomy" id="4972"/>
    <lineage>
        <taxon>Eukaryota</taxon>
        <taxon>Fungi</taxon>
        <taxon>Dikarya</taxon>
        <taxon>Basidiomycota</taxon>
        <taxon>Agaricomycotina</taxon>
        <taxon>Tremellomycetes</taxon>
        <taxon>Tremellales</taxon>
        <taxon>Bulleribasidiaceae</taxon>
        <taxon>Dioszegia</taxon>
    </lineage>
</organism>
<evidence type="ECO:0000256" key="4">
    <source>
        <dbReference type="ARBA" id="ARBA00023098"/>
    </source>
</evidence>
<proteinExistence type="inferred from homology"/>
<keyword evidence="2 5" id="KW-0378">Hydrolase</keyword>
<keyword evidence="7" id="KW-0472">Membrane</keyword>
<feature type="short sequence motif" description="GXSXG" evidence="5">
    <location>
        <begin position="337"/>
        <end position="341"/>
    </location>
</feature>
<dbReference type="Pfam" id="PF11815">
    <property type="entry name" value="DUF3336"/>
    <property type="match status" value="1"/>
</dbReference>
<evidence type="ECO:0000313" key="10">
    <source>
        <dbReference type="Proteomes" id="UP001164286"/>
    </source>
</evidence>
<feature type="transmembrane region" description="Helical" evidence="7">
    <location>
        <begin position="131"/>
        <end position="150"/>
    </location>
</feature>
<feature type="active site" description="Proton acceptor" evidence="5">
    <location>
        <position position="485"/>
    </location>
</feature>
<dbReference type="InterPro" id="IPR050301">
    <property type="entry name" value="NTE"/>
</dbReference>
<dbReference type="Gene3D" id="3.40.1090.10">
    <property type="entry name" value="Cytosolic phospholipase A2 catalytic domain"/>
    <property type="match status" value="2"/>
</dbReference>
<feature type="compositionally biased region" description="Gly residues" evidence="6">
    <location>
        <begin position="924"/>
        <end position="936"/>
    </location>
</feature>
<dbReference type="InterPro" id="IPR016035">
    <property type="entry name" value="Acyl_Trfase/lysoPLipase"/>
</dbReference>
<keyword evidence="10" id="KW-1185">Reference proteome</keyword>
<dbReference type="InterPro" id="IPR021771">
    <property type="entry name" value="Triacylglycerol_lipase_N"/>
</dbReference>
<sequence>MAPSSTAGHDPWNVNYINEEHVQAFTRALDFNDAGPHDLGDVSPHSPRSPPAPLSPVDGPGDRNKLQVPETWRYGPDNGVLASSSGSMREKEGVERVEKLTATSDFAPIHQRVSRRKTVTSQGWTYHLIRWPLLIVLFTIISFEFNAYVFTRQIVNVFEYIVAWRGKKGKLRQDLRQAKTYDEWKAAARRMDKMLGFEEWKETEDDGYYDYFLVKRVRRTLTKLRATNDTRGLMDALAVCVRPNFAGTEGVKMYSETFFGTKKLVEAHIDEVVASIDYVRQATNVTMEEKRVFFRGINKNYGSSALCLSGGASFGYYHFGVIKAFLEADLLPRVVTGTSAGGLVAALLCTRTNEELKVLLVPELADKITACEDSMPVWVQRWWKTGARFSAVNWVSKAMFFTMGSLTFKEAYERTGRALNVTVVPSDRHSPTILLNHLTAPNCIIWSAIIASAAVPGILNPVVLMAKDRNGQVKPHNLGGSRFKDGSLREDIPLGSLHTQFNCNFSIVSQTNPHIHLFFFAPRGSVGRPVAHRKGKGWRGGFILSALESYIKLDLNKHFKVIRDLDLLPQILQSDWSGVFLQRFSGDLTLTPRSTAGDWFRLLSDPDRTQLQRMLEVGERVSWPSLHMVRNRMAIERAVFRGRSEIRAATARERTTNDAALTAYKEHEHDNALTNQVPIESDADAGFALRSRRVKMHRSVPPAAEAFGNPPAEGSNGATAARLGSAAALRRRRVFPGAGTGQSHRRRPSEVIFDRPLPQQGGGEEDSGDDNENEDDDDYPTETARTYRTSASAPPSVAPSPATKRTLGDTFRNVKATALFAPFRSRLSSSSTGSTTPTGAAGSSSQAQRDIQGLPSAASGSSAGTGISTGAGLTPNPRRSQSSISRWFGAGEYDTSESEDEAGMGRVDEGLEGSARSHSPDDFGAGGLRSEGSGSGDGEDSGDGVGVIDTDPEGEDRTETKRYSPPQQDPGQAR</sequence>
<dbReference type="PANTHER" id="PTHR14226">
    <property type="entry name" value="NEUROPATHY TARGET ESTERASE/SWISS CHEESE D.MELANOGASTER"/>
    <property type="match status" value="1"/>
</dbReference>
<keyword evidence="7" id="KW-1133">Transmembrane helix</keyword>
<feature type="region of interest" description="Disordered" evidence="6">
    <location>
        <begin position="702"/>
        <end position="809"/>
    </location>
</feature>
<comment type="caution">
    <text evidence="5">Lacks conserved residue(s) required for the propagation of feature annotation.</text>
</comment>
<dbReference type="EMBL" id="JAKWFO010000013">
    <property type="protein sequence ID" value="KAI9633017.1"/>
    <property type="molecule type" value="Genomic_DNA"/>
</dbReference>
<dbReference type="GO" id="GO:0004806">
    <property type="term" value="F:triacylglycerol lipase activity"/>
    <property type="evidence" value="ECO:0007669"/>
    <property type="project" value="InterPro"/>
</dbReference>
<gene>
    <name evidence="9" type="ORF">MKK02DRAFT_40398</name>
</gene>
<comment type="similarity">
    <text evidence="1">Belongs to the PLPL family.</text>
</comment>
<evidence type="ECO:0000259" key="8">
    <source>
        <dbReference type="PROSITE" id="PS51635"/>
    </source>
</evidence>
<evidence type="ECO:0000256" key="2">
    <source>
        <dbReference type="ARBA" id="ARBA00022801"/>
    </source>
</evidence>